<dbReference type="SUPFAM" id="SSF88659">
    <property type="entry name" value="Sigma3 and sigma4 domains of RNA polymerase sigma factors"/>
    <property type="match status" value="1"/>
</dbReference>
<name>A0A0N9HL86_9PSEU</name>
<dbReference type="AlphaFoldDB" id="A0A0N9HL86"/>
<dbReference type="InterPro" id="IPR039425">
    <property type="entry name" value="RNA_pol_sigma-70-like"/>
</dbReference>
<dbReference type="GO" id="GO:0006352">
    <property type="term" value="P:DNA-templated transcription initiation"/>
    <property type="evidence" value="ECO:0007669"/>
    <property type="project" value="InterPro"/>
</dbReference>
<reference evidence="8 9" key="1">
    <citation type="submission" date="2015-07" db="EMBL/GenBank/DDBJ databases">
        <title>Genome sequencing of Kibdelosporangium phytohabitans.</title>
        <authorList>
            <person name="Qin S."/>
            <person name="Xing K."/>
        </authorList>
    </citation>
    <scope>NUCLEOTIDE SEQUENCE [LARGE SCALE GENOMIC DNA]</scope>
    <source>
        <strain evidence="8 9">KLBMP1111</strain>
    </source>
</reference>
<dbReference type="InterPro" id="IPR036388">
    <property type="entry name" value="WH-like_DNA-bd_sf"/>
</dbReference>
<dbReference type="SUPFAM" id="SSF88946">
    <property type="entry name" value="Sigma2 domain of RNA polymerase sigma factors"/>
    <property type="match status" value="1"/>
</dbReference>
<dbReference type="Gene3D" id="1.10.10.10">
    <property type="entry name" value="Winged helix-like DNA-binding domain superfamily/Winged helix DNA-binding domain"/>
    <property type="match status" value="1"/>
</dbReference>
<dbReference type="GO" id="GO:0003677">
    <property type="term" value="F:DNA binding"/>
    <property type="evidence" value="ECO:0007669"/>
    <property type="project" value="UniProtKB-KW"/>
</dbReference>
<dbReference type="Pfam" id="PF04542">
    <property type="entry name" value="Sigma70_r2"/>
    <property type="match status" value="1"/>
</dbReference>
<dbReference type="InterPro" id="IPR007627">
    <property type="entry name" value="RNA_pol_sigma70_r2"/>
</dbReference>
<dbReference type="KEGG" id="kphy:AOZ06_07945"/>
<evidence type="ECO:0000313" key="9">
    <source>
        <dbReference type="Proteomes" id="UP000063699"/>
    </source>
</evidence>
<dbReference type="RefSeq" id="WP_054288846.1">
    <property type="nucleotide sequence ID" value="NZ_CP012752.1"/>
</dbReference>
<evidence type="ECO:0000256" key="2">
    <source>
        <dbReference type="ARBA" id="ARBA00023015"/>
    </source>
</evidence>
<dbReference type="NCBIfam" id="TIGR02937">
    <property type="entry name" value="sigma70-ECF"/>
    <property type="match status" value="1"/>
</dbReference>
<dbReference type="Proteomes" id="UP000063699">
    <property type="component" value="Chromosome"/>
</dbReference>
<dbReference type="InterPro" id="IPR014325">
    <property type="entry name" value="RNA_pol_sigma-E_actinobac"/>
</dbReference>
<comment type="similarity">
    <text evidence="1">Belongs to the sigma-70 factor family. ECF subfamily.</text>
</comment>
<dbReference type="EMBL" id="CP012752">
    <property type="protein sequence ID" value="ALG06874.1"/>
    <property type="molecule type" value="Genomic_DNA"/>
</dbReference>
<organism evidence="8 9">
    <name type="scientific">Kibdelosporangium phytohabitans</name>
    <dbReference type="NCBI Taxonomy" id="860235"/>
    <lineage>
        <taxon>Bacteria</taxon>
        <taxon>Bacillati</taxon>
        <taxon>Actinomycetota</taxon>
        <taxon>Actinomycetes</taxon>
        <taxon>Pseudonocardiales</taxon>
        <taxon>Pseudonocardiaceae</taxon>
        <taxon>Kibdelosporangium</taxon>
    </lineage>
</organism>
<dbReference type="PANTHER" id="PTHR43133">
    <property type="entry name" value="RNA POLYMERASE ECF-TYPE SIGMA FACTO"/>
    <property type="match status" value="1"/>
</dbReference>
<accession>A0A0N9HL86</accession>
<dbReference type="Pfam" id="PF08281">
    <property type="entry name" value="Sigma70_r4_2"/>
    <property type="match status" value="1"/>
</dbReference>
<dbReference type="InterPro" id="IPR014284">
    <property type="entry name" value="RNA_pol_sigma-70_dom"/>
</dbReference>
<keyword evidence="4" id="KW-0238">DNA-binding</keyword>
<keyword evidence="9" id="KW-1185">Reference proteome</keyword>
<proteinExistence type="inferred from homology"/>
<keyword evidence="3" id="KW-0731">Sigma factor</keyword>
<dbReference type="NCBIfam" id="TIGR02983">
    <property type="entry name" value="SigE-fam_strep"/>
    <property type="match status" value="1"/>
</dbReference>
<dbReference type="STRING" id="860235.AOZ06_07945"/>
<evidence type="ECO:0000256" key="1">
    <source>
        <dbReference type="ARBA" id="ARBA00010641"/>
    </source>
</evidence>
<dbReference type="InterPro" id="IPR013325">
    <property type="entry name" value="RNA_pol_sigma_r2"/>
</dbReference>
<sequence>MRFHGGSRELDPAFEEFVRARSPALLRTAFLLVGDRGHAEDLLQTTLLRVAWRWSAASAQPEAYARRVLVNLTRDRWRNLSRRVRERHQSDLPQQASLDSADRIAERDALVQALRQLPTRQREVIVFRFYADLTVADTARALGCNAGTVKSYTNRALSRLRELLGEHREIEVQK</sequence>
<dbReference type="GO" id="GO:0016987">
    <property type="term" value="F:sigma factor activity"/>
    <property type="evidence" value="ECO:0007669"/>
    <property type="project" value="UniProtKB-KW"/>
</dbReference>
<evidence type="ECO:0000259" key="6">
    <source>
        <dbReference type="Pfam" id="PF04542"/>
    </source>
</evidence>
<evidence type="ECO:0000259" key="7">
    <source>
        <dbReference type="Pfam" id="PF08281"/>
    </source>
</evidence>
<keyword evidence="5" id="KW-0804">Transcription</keyword>
<keyword evidence="2" id="KW-0805">Transcription regulation</keyword>
<protein>
    <submittedName>
        <fullName evidence="8">Uncharacterized protein</fullName>
    </submittedName>
</protein>
<dbReference type="InterPro" id="IPR013324">
    <property type="entry name" value="RNA_pol_sigma_r3/r4-like"/>
</dbReference>
<dbReference type="OrthoDB" id="3692620at2"/>
<dbReference type="CDD" id="cd06171">
    <property type="entry name" value="Sigma70_r4"/>
    <property type="match status" value="1"/>
</dbReference>
<dbReference type="PANTHER" id="PTHR43133:SF50">
    <property type="entry name" value="ECF RNA POLYMERASE SIGMA FACTOR SIGM"/>
    <property type="match status" value="1"/>
</dbReference>
<dbReference type="InterPro" id="IPR013249">
    <property type="entry name" value="RNA_pol_sigma70_r4_t2"/>
</dbReference>
<evidence type="ECO:0000256" key="4">
    <source>
        <dbReference type="ARBA" id="ARBA00023125"/>
    </source>
</evidence>
<feature type="domain" description="RNA polymerase sigma-70 region 2" evidence="6">
    <location>
        <begin position="18"/>
        <end position="82"/>
    </location>
</feature>
<gene>
    <name evidence="8" type="ORF">AOZ06_07945</name>
</gene>
<feature type="domain" description="RNA polymerase sigma factor 70 region 4 type 2" evidence="7">
    <location>
        <begin position="108"/>
        <end position="160"/>
    </location>
</feature>
<evidence type="ECO:0000256" key="3">
    <source>
        <dbReference type="ARBA" id="ARBA00023082"/>
    </source>
</evidence>
<evidence type="ECO:0000256" key="5">
    <source>
        <dbReference type="ARBA" id="ARBA00023163"/>
    </source>
</evidence>
<evidence type="ECO:0000313" key="8">
    <source>
        <dbReference type="EMBL" id="ALG06874.1"/>
    </source>
</evidence>
<dbReference type="Gene3D" id="1.10.1740.10">
    <property type="match status" value="1"/>
</dbReference>